<evidence type="ECO:0000313" key="3">
    <source>
        <dbReference type="Proteomes" id="UP000515163"/>
    </source>
</evidence>
<dbReference type="InterPro" id="IPR013087">
    <property type="entry name" value="Znf_C2H2_type"/>
</dbReference>
<dbReference type="GeneID" id="116288132"/>
<dbReference type="Proteomes" id="UP000515163">
    <property type="component" value="Unplaced"/>
</dbReference>
<dbReference type="PROSITE" id="PS50157">
    <property type="entry name" value="ZINC_FINGER_C2H2_2"/>
    <property type="match status" value="1"/>
</dbReference>
<dbReference type="SUPFAM" id="SSF57667">
    <property type="entry name" value="beta-beta-alpha zinc fingers"/>
    <property type="match status" value="1"/>
</dbReference>
<reference evidence="4" key="1">
    <citation type="submission" date="2025-08" db="UniProtKB">
        <authorList>
            <consortium name="RefSeq"/>
        </authorList>
    </citation>
    <scope>IDENTIFICATION</scope>
    <source>
        <tissue evidence="4">Tentacle</tissue>
    </source>
</reference>
<organism evidence="3 4">
    <name type="scientific">Actinia tenebrosa</name>
    <name type="common">Australian red waratah sea anemone</name>
    <dbReference type="NCBI Taxonomy" id="6105"/>
    <lineage>
        <taxon>Eukaryota</taxon>
        <taxon>Metazoa</taxon>
        <taxon>Cnidaria</taxon>
        <taxon>Anthozoa</taxon>
        <taxon>Hexacorallia</taxon>
        <taxon>Actiniaria</taxon>
        <taxon>Actiniidae</taxon>
        <taxon>Actinia</taxon>
    </lineage>
</organism>
<name>A0A6P8H5J4_ACTTE</name>
<dbReference type="KEGG" id="aten:116288132"/>
<feature type="domain" description="C2H2-type" evidence="2">
    <location>
        <begin position="1"/>
        <end position="28"/>
    </location>
</feature>
<sequence length="177" mass="21005">MECMQCNKSFSSKQRLQYHLSKKVCQKTVSTLCGDCGRELSTLQALQYHRDNRVCLKNCCRRCDEPFFEGNWHKYRCRRYHLDGITCETHGDIAERCCPLETSRALTKRKKEIDQTFVGFDDVEGVRWEDREHWEAICDRCGCQRSGQHIWCCLYDGPRPLDHYLAVRKAWKKEKDI</sequence>
<dbReference type="InterPro" id="IPR036236">
    <property type="entry name" value="Znf_C2H2_sf"/>
</dbReference>
<keyword evidence="1" id="KW-0862">Zinc</keyword>
<proteinExistence type="predicted"/>
<evidence type="ECO:0000313" key="4">
    <source>
        <dbReference type="RefSeq" id="XP_031550731.1"/>
    </source>
</evidence>
<protein>
    <submittedName>
        <fullName evidence="4">Zinc finger protein 845-like</fullName>
    </submittedName>
</protein>
<evidence type="ECO:0000259" key="2">
    <source>
        <dbReference type="PROSITE" id="PS50157"/>
    </source>
</evidence>
<dbReference type="OrthoDB" id="6077919at2759"/>
<dbReference type="Gene3D" id="3.30.160.60">
    <property type="entry name" value="Classic Zinc Finger"/>
    <property type="match status" value="1"/>
</dbReference>
<keyword evidence="1" id="KW-0863">Zinc-finger</keyword>
<accession>A0A6P8H5J4</accession>
<dbReference type="RefSeq" id="XP_031550731.1">
    <property type="nucleotide sequence ID" value="XM_031694871.1"/>
</dbReference>
<dbReference type="InParanoid" id="A0A6P8H5J4"/>
<keyword evidence="3" id="KW-1185">Reference proteome</keyword>
<gene>
    <name evidence="4" type="primary">LOC116288132</name>
</gene>
<dbReference type="AlphaFoldDB" id="A0A6P8H5J4"/>
<keyword evidence="1" id="KW-0479">Metal-binding</keyword>
<evidence type="ECO:0000256" key="1">
    <source>
        <dbReference type="PROSITE-ProRule" id="PRU00042"/>
    </source>
</evidence>
<dbReference type="GO" id="GO:0008270">
    <property type="term" value="F:zinc ion binding"/>
    <property type="evidence" value="ECO:0007669"/>
    <property type="project" value="UniProtKB-KW"/>
</dbReference>